<reference evidence="1 2" key="1">
    <citation type="submission" date="2013-08" db="EMBL/GenBank/DDBJ databases">
        <authorList>
            <person name="Stouthamer R."/>
            <person name="Nunney L."/>
        </authorList>
    </citation>
    <scope>NUCLEOTIDE SEQUENCE [LARGE SCALE GENOMIC DNA]</scope>
    <source>
        <strain evidence="2">ann-1</strain>
    </source>
</reference>
<proteinExistence type="predicted"/>
<dbReference type="HOGENOM" id="CLU_2848904_0_0_6"/>
<organism evidence="1 2">
    <name type="scientific">Xylella fastidiosa subsp. sandyi Ann-1</name>
    <dbReference type="NCBI Taxonomy" id="155920"/>
    <lineage>
        <taxon>Bacteria</taxon>
        <taxon>Pseudomonadati</taxon>
        <taxon>Pseudomonadota</taxon>
        <taxon>Gammaproteobacteria</taxon>
        <taxon>Lysobacterales</taxon>
        <taxon>Lysobacteraceae</taxon>
        <taxon>Xylella</taxon>
    </lineage>
</organism>
<dbReference type="PATRIC" id="fig|155920.8.peg.2850"/>
<evidence type="ECO:0000313" key="2">
    <source>
        <dbReference type="Proteomes" id="UP000027215"/>
    </source>
</evidence>
<dbReference type="EMBL" id="CP006696">
    <property type="protein sequence ID" value="AIC11610.1"/>
    <property type="molecule type" value="Genomic_DNA"/>
</dbReference>
<evidence type="ECO:0000313" key="1">
    <source>
        <dbReference type="EMBL" id="AIC11610.1"/>
    </source>
</evidence>
<protein>
    <submittedName>
        <fullName evidence="1">Uncharacterized protein</fullName>
    </submittedName>
</protein>
<name>A0A060H8F3_XYLFS</name>
<dbReference type="KEGG" id="xfs:D934_12110"/>
<accession>A0A060H8F3</accession>
<dbReference type="Proteomes" id="UP000027215">
    <property type="component" value="Chromosome"/>
</dbReference>
<dbReference type="AlphaFoldDB" id="A0A060H8F3"/>
<gene>
    <name evidence="1" type="ORF">D934_12110</name>
</gene>
<sequence>MNVALKHQGIWRGSNPDVAGVAGILRHSDSLSMVLVTKWHCQCHFKVCVLVGVRIVFPLQDSLDA</sequence>